<evidence type="ECO:0000313" key="2">
    <source>
        <dbReference type="EMBL" id="PJE61501.1"/>
    </source>
</evidence>
<gene>
    <name evidence="2" type="ORF">COU87_04395</name>
</gene>
<proteinExistence type="predicted"/>
<dbReference type="Proteomes" id="UP000230222">
    <property type="component" value="Unassembled WGS sequence"/>
</dbReference>
<name>A0A2M8KNM7_9BACT</name>
<dbReference type="EMBL" id="PFEC01000076">
    <property type="protein sequence ID" value="PJE61501.1"/>
    <property type="molecule type" value="Genomic_DNA"/>
</dbReference>
<evidence type="ECO:0000256" key="1">
    <source>
        <dbReference type="SAM" id="MobiDB-lite"/>
    </source>
</evidence>
<comment type="caution">
    <text evidence="2">The sequence shown here is derived from an EMBL/GenBank/DDBJ whole genome shotgun (WGS) entry which is preliminary data.</text>
</comment>
<organism evidence="2 3">
    <name type="scientific">Candidatus Roizmanbacteria bacterium CG10_big_fil_rev_8_21_14_0_10_39_12</name>
    <dbReference type="NCBI Taxonomy" id="1974852"/>
    <lineage>
        <taxon>Bacteria</taxon>
        <taxon>Candidatus Roizmaniibacteriota</taxon>
    </lineage>
</organism>
<reference evidence="3" key="1">
    <citation type="submission" date="2017-09" db="EMBL/GenBank/DDBJ databases">
        <title>Depth-based differentiation of microbial function through sediment-hosted aquifers and enrichment of novel symbionts in the deep terrestrial subsurface.</title>
        <authorList>
            <person name="Probst A.J."/>
            <person name="Ladd B."/>
            <person name="Jarett J.K."/>
            <person name="Geller-Mcgrath D.E."/>
            <person name="Sieber C.M.K."/>
            <person name="Emerson J.B."/>
            <person name="Anantharaman K."/>
            <person name="Thomas B.C."/>
            <person name="Malmstrom R."/>
            <person name="Stieglmeier M."/>
            <person name="Klingl A."/>
            <person name="Woyke T."/>
            <person name="Ryan C.M."/>
            <person name="Banfield J.F."/>
        </authorList>
    </citation>
    <scope>NUCLEOTIDE SEQUENCE [LARGE SCALE GENOMIC DNA]</scope>
</reference>
<feature type="compositionally biased region" description="Acidic residues" evidence="1">
    <location>
        <begin position="30"/>
        <end position="40"/>
    </location>
</feature>
<accession>A0A2M8KNM7</accession>
<dbReference type="AlphaFoldDB" id="A0A2M8KNM7"/>
<feature type="region of interest" description="Disordered" evidence="1">
    <location>
        <begin position="1"/>
        <end position="53"/>
    </location>
</feature>
<evidence type="ECO:0000313" key="3">
    <source>
        <dbReference type="Proteomes" id="UP000230222"/>
    </source>
</evidence>
<sequence>MENIVPVVEGDGEVGNDRRHEDLLPILQEDGQDQTPEEPEIPAHEEGITNSTNVDDLVQVARLAEAMHQQVQEEAAVDESAGVVEDVVEERKPSLFRSLWDTLTNFFKKFFRKNT</sequence>
<protein>
    <submittedName>
        <fullName evidence="2">Uncharacterized protein</fullName>
    </submittedName>
</protein>